<name>A0A1I2STD3_9CORY</name>
<dbReference type="RefSeq" id="WP_092285450.1">
    <property type="nucleotide sequence ID" value="NZ_FOPJ01000006.1"/>
</dbReference>
<reference evidence="2 3" key="1">
    <citation type="submission" date="2016-10" db="EMBL/GenBank/DDBJ databases">
        <authorList>
            <person name="de Groot N.N."/>
        </authorList>
    </citation>
    <scope>NUCLEOTIDE SEQUENCE [LARGE SCALE GENOMIC DNA]</scope>
    <source>
        <strain>J11</strain>
        <strain evidence="3">PG 39</strain>
    </source>
</reference>
<dbReference type="EMBL" id="FOPJ01000006">
    <property type="protein sequence ID" value="SFG55139.1"/>
    <property type="molecule type" value="Genomic_DNA"/>
</dbReference>
<dbReference type="Pfam" id="PF17775">
    <property type="entry name" value="YchJ_M-like"/>
    <property type="match status" value="1"/>
</dbReference>
<dbReference type="InterPro" id="IPR032710">
    <property type="entry name" value="NTF2-like_dom_sf"/>
</dbReference>
<dbReference type="STRING" id="185761.SAMN05660282_01202"/>
<gene>
    <name evidence="2" type="ORF">SAMN05660282_01202</name>
</gene>
<evidence type="ECO:0000313" key="3">
    <source>
        <dbReference type="Proteomes" id="UP000199065"/>
    </source>
</evidence>
<proteinExistence type="predicted"/>
<dbReference type="Pfam" id="PF02810">
    <property type="entry name" value="SEC-C"/>
    <property type="match status" value="1"/>
</dbReference>
<organism evidence="2 3">
    <name type="scientific">Corynebacterium spheniscorum</name>
    <dbReference type="NCBI Taxonomy" id="185761"/>
    <lineage>
        <taxon>Bacteria</taxon>
        <taxon>Bacillati</taxon>
        <taxon>Actinomycetota</taxon>
        <taxon>Actinomycetes</taxon>
        <taxon>Mycobacteriales</taxon>
        <taxon>Corynebacteriaceae</taxon>
        <taxon>Corynebacterium</taxon>
    </lineage>
</organism>
<sequence length="128" mass="14818">MIEDTQRCPCGTGLRYGECCAPLHRGERPAPTAEMLMRSRFSAYVVRDAAYLLNTWDPITRPQSLELEHPDAPEFYLLEILRTERGGPFDVEGVVEFAAHYRGAARGVQRETSRFYKRDKNWFYQEAI</sequence>
<dbReference type="Proteomes" id="UP000199065">
    <property type="component" value="Unassembled WGS sequence"/>
</dbReference>
<dbReference type="Gene3D" id="3.10.450.50">
    <property type="match status" value="1"/>
</dbReference>
<dbReference type="AlphaFoldDB" id="A0A1I2STD3"/>
<dbReference type="OrthoDB" id="21421at2"/>
<dbReference type="InterPro" id="IPR048469">
    <property type="entry name" value="YchJ-like_M"/>
</dbReference>
<protein>
    <submittedName>
        <fullName evidence="2">SEC-C motif-containing protein</fullName>
    </submittedName>
</protein>
<evidence type="ECO:0000313" key="2">
    <source>
        <dbReference type="EMBL" id="SFG55139.1"/>
    </source>
</evidence>
<keyword evidence="3" id="KW-1185">Reference proteome</keyword>
<accession>A0A1I2STD3</accession>
<dbReference type="InterPro" id="IPR004027">
    <property type="entry name" value="SEC_C_motif"/>
</dbReference>
<evidence type="ECO:0000259" key="1">
    <source>
        <dbReference type="Pfam" id="PF17775"/>
    </source>
</evidence>
<dbReference type="SUPFAM" id="SSF54427">
    <property type="entry name" value="NTF2-like"/>
    <property type="match status" value="1"/>
</dbReference>
<feature type="domain" description="YchJ-like middle NTF2-like" evidence="1">
    <location>
        <begin position="32"/>
        <end position="126"/>
    </location>
</feature>